<reference evidence="1" key="1">
    <citation type="submission" date="2020-05" db="UniProtKB">
        <authorList>
            <consortium name="EnsemblMetazoa"/>
        </authorList>
    </citation>
    <scope>IDENTIFICATION</scope>
    <source>
        <strain evidence="1">TTRI</strain>
    </source>
</reference>
<dbReference type="SUPFAM" id="SSF48371">
    <property type="entry name" value="ARM repeat"/>
    <property type="match status" value="1"/>
</dbReference>
<dbReference type="Proteomes" id="UP000078200">
    <property type="component" value="Unassembled WGS sequence"/>
</dbReference>
<dbReference type="Gene3D" id="1.25.10.10">
    <property type="entry name" value="Leucine-rich Repeat Variant"/>
    <property type="match status" value="1"/>
</dbReference>
<name>A0A1A9VE87_GLOAU</name>
<dbReference type="InterPro" id="IPR016024">
    <property type="entry name" value="ARM-type_fold"/>
</dbReference>
<proteinExistence type="predicted"/>
<dbReference type="EnsemblMetazoa" id="GAUT034444-RA">
    <property type="protein sequence ID" value="GAUT034444-PA"/>
    <property type="gene ID" value="GAUT034444"/>
</dbReference>
<protein>
    <submittedName>
        <fullName evidence="1">Uncharacterized protein</fullName>
    </submittedName>
</protein>
<dbReference type="STRING" id="7395.A0A1A9VE87"/>
<dbReference type="InterPro" id="IPR011989">
    <property type="entry name" value="ARM-like"/>
</dbReference>
<accession>A0A1A9VE87</accession>
<keyword evidence="2" id="KW-1185">Reference proteome</keyword>
<dbReference type="AlphaFoldDB" id="A0A1A9VE87"/>
<sequence>MKESKQLYDLSMCKKLADRKATVINIGELEAPKWHLESVELLLIVSYAENSEKKGLINSDKAIRTYELFAAITNFASIFHSGKISTVNWQAQQAVLEEIVEFLTSADLQTDTLATDTVETINALKKLMGELLEAYPDIIIQGYRLSPDVLERFFCRIAPSSRKRTRSAWHILALIRRLMAAQTELWDNGGHIDDYHAINNLNCTIEDPAEEFVPYSLDGVPFKNVASGIITKEEEEYVTLLTGYCIAQQYSIFDESRHLDLQRFKQVNKIIYPGSLWYQRHHRRQRVGLFKMHPRARVSGRTCWRCLRKESRVMSSVVSHLPVKRFANITSTYAVNSNSQSLFATQQEPLDLSNKAARNSDRNKEKLIINNEQEQSRNSGTASNFMLRPEIVKILTFLVTGMSKYIQSYMERILPVIWQLLTQIADTYVKVIVNQTEKSAFPVTYVCYWCWQISSDYQKCPNRFNIYCDCEVPEEQIEDWQEDAEKLVDDEDDGGMELTVRVSGQNVLVFSTPTWHLMHAQPSNTSLICNNIKFNHFLYSTVPKKKLNVQVVQPRALILHLVLAERTGNFYSTNEAFRPIPIR</sequence>
<organism evidence="1 2">
    <name type="scientific">Glossina austeni</name>
    <name type="common">Savannah tsetse fly</name>
    <dbReference type="NCBI Taxonomy" id="7395"/>
    <lineage>
        <taxon>Eukaryota</taxon>
        <taxon>Metazoa</taxon>
        <taxon>Ecdysozoa</taxon>
        <taxon>Arthropoda</taxon>
        <taxon>Hexapoda</taxon>
        <taxon>Insecta</taxon>
        <taxon>Pterygota</taxon>
        <taxon>Neoptera</taxon>
        <taxon>Endopterygota</taxon>
        <taxon>Diptera</taxon>
        <taxon>Brachycera</taxon>
        <taxon>Muscomorpha</taxon>
        <taxon>Hippoboscoidea</taxon>
        <taxon>Glossinidae</taxon>
        <taxon>Glossina</taxon>
    </lineage>
</organism>
<dbReference type="VEuPathDB" id="VectorBase:GAUT034444"/>
<evidence type="ECO:0000313" key="2">
    <source>
        <dbReference type="Proteomes" id="UP000078200"/>
    </source>
</evidence>
<evidence type="ECO:0000313" key="1">
    <source>
        <dbReference type="EnsemblMetazoa" id="GAUT034444-PA"/>
    </source>
</evidence>